<organism evidence="6 7">
    <name type="scientific">Actinopolymorpha rutila</name>
    <dbReference type="NCBI Taxonomy" id="446787"/>
    <lineage>
        <taxon>Bacteria</taxon>
        <taxon>Bacillati</taxon>
        <taxon>Actinomycetota</taxon>
        <taxon>Actinomycetes</taxon>
        <taxon>Propionibacteriales</taxon>
        <taxon>Actinopolymorphaceae</taxon>
        <taxon>Actinopolymorpha</taxon>
    </lineage>
</organism>
<evidence type="ECO:0000256" key="4">
    <source>
        <dbReference type="PROSITE-ProRule" id="PRU00236"/>
    </source>
</evidence>
<evidence type="ECO:0000256" key="1">
    <source>
        <dbReference type="ARBA" id="ARBA00012928"/>
    </source>
</evidence>
<dbReference type="PANTHER" id="PTHR11085">
    <property type="entry name" value="NAD-DEPENDENT PROTEIN DEACYLASE SIRTUIN-5, MITOCHONDRIAL-RELATED"/>
    <property type="match status" value="1"/>
</dbReference>
<feature type="binding site" evidence="4">
    <location>
        <position position="161"/>
    </location>
    <ligand>
        <name>Zn(2+)</name>
        <dbReference type="ChEBI" id="CHEBI:29105"/>
    </ligand>
</feature>
<proteinExistence type="predicted"/>
<keyword evidence="4" id="KW-0862">Zinc</keyword>
<dbReference type="GO" id="GO:0046872">
    <property type="term" value="F:metal ion binding"/>
    <property type="evidence" value="ECO:0007669"/>
    <property type="project" value="UniProtKB-KW"/>
</dbReference>
<evidence type="ECO:0000259" key="5">
    <source>
        <dbReference type="PROSITE" id="PS50305"/>
    </source>
</evidence>
<feature type="binding site" evidence="4">
    <location>
        <position position="158"/>
    </location>
    <ligand>
        <name>Zn(2+)</name>
        <dbReference type="ChEBI" id="CHEBI:29105"/>
    </ligand>
</feature>
<dbReference type="GO" id="GO:0017136">
    <property type="term" value="F:histone deacetylase activity, NAD-dependent"/>
    <property type="evidence" value="ECO:0007669"/>
    <property type="project" value="TreeGrafter"/>
</dbReference>
<name>A0A852Z9C8_9ACTN</name>
<dbReference type="PANTHER" id="PTHR11085:SF4">
    <property type="entry name" value="NAD-DEPENDENT PROTEIN DEACYLASE"/>
    <property type="match status" value="1"/>
</dbReference>
<protein>
    <recommendedName>
        <fullName evidence="1">protein acetyllysine N-acetyltransferase</fullName>
        <ecNumber evidence="1">2.3.1.286</ecNumber>
    </recommendedName>
</protein>
<keyword evidence="4" id="KW-0479">Metal-binding</keyword>
<dbReference type="GO" id="GO:0016787">
    <property type="term" value="F:hydrolase activity"/>
    <property type="evidence" value="ECO:0007669"/>
    <property type="project" value="UniProtKB-KW"/>
</dbReference>
<dbReference type="CDD" id="cd01407">
    <property type="entry name" value="SIR2-fam"/>
    <property type="match status" value="1"/>
</dbReference>
<reference evidence="6 7" key="1">
    <citation type="submission" date="2020-07" db="EMBL/GenBank/DDBJ databases">
        <title>Sequencing the genomes of 1000 actinobacteria strains.</title>
        <authorList>
            <person name="Klenk H.-P."/>
        </authorList>
    </citation>
    <scope>NUCLEOTIDE SEQUENCE [LARGE SCALE GENOMIC DNA]</scope>
    <source>
        <strain evidence="6 7">DSM 18448</strain>
    </source>
</reference>
<dbReference type="Gene3D" id="3.30.1600.10">
    <property type="entry name" value="SIR2/SIRT2 'Small Domain"/>
    <property type="match status" value="1"/>
</dbReference>
<dbReference type="EC" id="2.3.1.286" evidence="1"/>
<dbReference type="Gene3D" id="3.40.50.1220">
    <property type="entry name" value="TPP-binding domain"/>
    <property type="match status" value="1"/>
</dbReference>
<dbReference type="AlphaFoldDB" id="A0A852Z9C8"/>
<dbReference type="InterPro" id="IPR003000">
    <property type="entry name" value="Sirtuin"/>
</dbReference>
<dbReference type="InterPro" id="IPR050134">
    <property type="entry name" value="NAD-dep_sirtuin_deacylases"/>
</dbReference>
<dbReference type="InterPro" id="IPR026590">
    <property type="entry name" value="Ssirtuin_cat_dom"/>
</dbReference>
<comment type="caution">
    <text evidence="6">The sequence shown here is derived from an EMBL/GenBank/DDBJ whole genome shotgun (WGS) entry which is preliminary data.</text>
</comment>
<evidence type="ECO:0000256" key="2">
    <source>
        <dbReference type="ARBA" id="ARBA00022679"/>
    </source>
</evidence>
<dbReference type="EMBL" id="JACBZH010000001">
    <property type="protein sequence ID" value="NYH89621.1"/>
    <property type="molecule type" value="Genomic_DNA"/>
</dbReference>
<gene>
    <name evidence="6" type="ORF">F4554_002259</name>
</gene>
<dbReference type="InterPro" id="IPR026591">
    <property type="entry name" value="Sirtuin_cat_small_dom_sf"/>
</dbReference>
<dbReference type="Proteomes" id="UP000579605">
    <property type="component" value="Unassembled WGS sequence"/>
</dbReference>
<feature type="active site" description="Proton acceptor" evidence="4">
    <location>
        <position position="125"/>
    </location>
</feature>
<accession>A0A852Z9C8</accession>
<dbReference type="Pfam" id="PF02146">
    <property type="entry name" value="SIR2"/>
    <property type="match status" value="1"/>
</dbReference>
<evidence type="ECO:0000313" key="7">
    <source>
        <dbReference type="Proteomes" id="UP000579605"/>
    </source>
</evidence>
<feature type="binding site" evidence="4">
    <location>
        <position position="136"/>
    </location>
    <ligand>
        <name>Zn(2+)</name>
        <dbReference type="ChEBI" id="CHEBI:29105"/>
    </ligand>
</feature>
<keyword evidence="3" id="KW-0520">NAD</keyword>
<dbReference type="RefSeq" id="WP_238341269.1">
    <property type="nucleotide sequence ID" value="NZ_BAAARR010000008.1"/>
</dbReference>
<dbReference type="SUPFAM" id="SSF52467">
    <property type="entry name" value="DHS-like NAD/FAD-binding domain"/>
    <property type="match status" value="1"/>
</dbReference>
<evidence type="ECO:0000313" key="6">
    <source>
        <dbReference type="EMBL" id="NYH89621.1"/>
    </source>
</evidence>
<dbReference type="GO" id="GO:0070403">
    <property type="term" value="F:NAD+ binding"/>
    <property type="evidence" value="ECO:0007669"/>
    <property type="project" value="InterPro"/>
</dbReference>
<sequence>MSGGMSGEDRSVGAWLRTAGAVTVLTGAGISTDSGIPDFRGPNGVWTRDPKAERLSTLQDYLADPEVRAEAWRRRLDHPAWSARPNSAHEALARLEDADLVTAVVTQNIDGLHQRAGSRRVIEIHGTIWWVTCVDCGLRTPMRDVLARVEAGEADPRCLRCGGIQKSATISFGEALDRAVLLAAQEVARACDLLLAIGTSLQVHPAAGLCDVALRAGARLVVVNAQPTPYDEVASAVLRTPIGEVLPRLADEATATGMP</sequence>
<dbReference type="PROSITE" id="PS50305">
    <property type="entry name" value="SIRTUIN"/>
    <property type="match status" value="1"/>
</dbReference>
<evidence type="ECO:0000256" key="3">
    <source>
        <dbReference type="ARBA" id="ARBA00023027"/>
    </source>
</evidence>
<dbReference type="InterPro" id="IPR029035">
    <property type="entry name" value="DHS-like_NAD/FAD-binding_dom"/>
</dbReference>
<feature type="binding site" evidence="4">
    <location>
        <position position="133"/>
    </location>
    <ligand>
        <name>Zn(2+)</name>
        <dbReference type="ChEBI" id="CHEBI:29105"/>
    </ligand>
</feature>
<keyword evidence="6" id="KW-0378">Hydrolase</keyword>
<feature type="domain" description="Deacetylase sirtuin-type" evidence="5">
    <location>
        <begin position="1"/>
        <end position="259"/>
    </location>
</feature>
<dbReference type="NCBIfam" id="NF001753">
    <property type="entry name" value="PRK00481.1-3"/>
    <property type="match status" value="1"/>
</dbReference>
<keyword evidence="7" id="KW-1185">Reference proteome</keyword>
<keyword evidence="2" id="KW-0808">Transferase</keyword>